<protein>
    <submittedName>
        <fullName evidence="2">Uncharacterized protein</fullName>
    </submittedName>
</protein>
<evidence type="ECO:0000313" key="3">
    <source>
        <dbReference type="Proteomes" id="UP000712281"/>
    </source>
</evidence>
<evidence type="ECO:0000256" key="1">
    <source>
        <dbReference type="SAM" id="MobiDB-lite"/>
    </source>
</evidence>
<organism evidence="2 3">
    <name type="scientific">Brassica cretica</name>
    <name type="common">Mustard</name>
    <dbReference type="NCBI Taxonomy" id="69181"/>
    <lineage>
        <taxon>Eukaryota</taxon>
        <taxon>Viridiplantae</taxon>
        <taxon>Streptophyta</taxon>
        <taxon>Embryophyta</taxon>
        <taxon>Tracheophyta</taxon>
        <taxon>Spermatophyta</taxon>
        <taxon>Magnoliopsida</taxon>
        <taxon>eudicotyledons</taxon>
        <taxon>Gunneridae</taxon>
        <taxon>Pentapetalae</taxon>
        <taxon>rosids</taxon>
        <taxon>malvids</taxon>
        <taxon>Brassicales</taxon>
        <taxon>Brassicaceae</taxon>
        <taxon>Brassiceae</taxon>
        <taxon>Brassica</taxon>
    </lineage>
</organism>
<comment type="caution">
    <text evidence="2">The sequence shown here is derived from an EMBL/GenBank/DDBJ whole genome shotgun (WGS) entry which is preliminary data.</text>
</comment>
<name>A0A8S9H2N0_BRACR</name>
<dbReference type="Proteomes" id="UP000712281">
    <property type="component" value="Unassembled WGS sequence"/>
</dbReference>
<dbReference type="EMBL" id="QGKW02001988">
    <property type="protein sequence ID" value="KAF2552815.1"/>
    <property type="molecule type" value="Genomic_DNA"/>
</dbReference>
<gene>
    <name evidence="2" type="ORF">F2Q68_00034784</name>
</gene>
<dbReference type="AlphaFoldDB" id="A0A8S9H2N0"/>
<evidence type="ECO:0000313" key="2">
    <source>
        <dbReference type="EMBL" id="KAF2552815.1"/>
    </source>
</evidence>
<reference evidence="2" key="1">
    <citation type="submission" date="2019-12" db="EMBL/GenBank/DDBJ databases">
        <title>Genome sequencing and annotation of Brassica cretica.</title>
        <authorList>
            <person name="Studholme D.J."/>
            <person name="Sarris P.F."/>
        </authorList>
    </citation>
    <scope>NUCLEOTIDE SEQUENCE</scope>
    <source>
        <strain evidence="2">PFS-001/15</strain>
        <tissue evidence="2">Leaf</tissue>
    </source>
</reference>
<feature type="region of interest" description="Disordered" evidence="1">
    <location>
        <begin position="83"/>
        <end position="102"/>
    </location>
</feature>
<sequence length="102" mass="11337">MKWVCYGLREIASKSRRECMDSCRIGHFGKARSLRSDRTARTLGRYKGTHTCFCGGLDINFVVTVFDPTAELFGLPAPCFDDEPQVPKWDGAPEPADGPPNN</sequence>
<proteinExistence type="predicted"/>
<accession>A0A8S9H2N0</accession>